<dbReference type="CDD" id="cd07034">
    <property type="entry name" value="TPP_PYR_PFOR_IOR-alpha_like"/>
    <property type="match status" value="1"/>
</dbReference>
<dbReference type="Gene3D" id="3.40.50.970">
    <property type="match status" value="1"/>
</dbReference>
<dbReference type="Pfam" id="PF17147">
    <property type="entry name" value="PFOR_II"/>
    <property type="match status" value="1"/>
</dbReference>
<evidence type="ECO:0000256" key="1">
    <source>
        <dbReference type="ARBA" id="ARBA00023002"/>
    </source>
</evidence>
<sequence length="583" mass="63487">MINQLSWKVGGQQGEGIESTGEIFSIALNRLGYYLYGYRHFSSRIKGGHTNNKIRVSTTQTRSISDDLDILVAFDQETIDVNYKELHDGGIIIADAKFKPVCPEDTTAKLYAVPFTEMAAELGTSLMKNMVAVGATCSVLELDVNVFSEVVEEIFGRKGEQIVQKNMDAIKAGYEYMTDKLGERVGAMKLENADGQKRLFMIGNDAIALGAIAGGCRFMAAYPITPASEIMEYLIKKLPAVGGTVIQTEDEIAAATMAIGANYGGVRALTASAGPGLSLKMEAIGLSGITETPLVIVDTQRGGPSTGLPTKQEQSDLMAMIYGTHGEIPKIVMAPSTVEEAFYDTAEAFNLAEEYQCPVIVLSDLQLSLGKQTVQPLDNSKIEIRRGKLVTDELPEAGNGDYFKRYEVTEDGISPRVLPGTKNGIFHVTGVEHDETGKPSESAGNRIIQMDKRMRKINGITFKTPVYKNTPHAEPDLLIVGFISTRGVIEEALGRLEADGIKVNHAHIRLIHPFPTEEILPLVESAKKVVVIENNATGQLANILKMNAGHVNKIKSILKYDGNPFLPHEIHSQCKELFQIGNI</sequence>
<dbReference type="Pfam" id="PF01855">
    <property type="entry name" value="POR_N"/>
    <property type="match status" value="1"/>
</dbReference>
<accession>A0A433HQB5</accession>
<dbReference type="FunFam" id="3.40.920.10:FF:000003">
    <property type="entry name" value="Pyruvate ferredoxin oxidoreductase, alpha subunit"/>
    <property type="match status" value="1"/>
</dbReference>
<dbReference type="RefSeq" id="WP_126864541.1">
    <property type="nucleotide sequence ID" value="NZ_JAUSTX010000001.1"/>
</dbReference>
<dbReference type="AlphaFoldDB" id="A0A433HQB5"/>
<gene>
    <name evidence="5" type="ORF">ELQ35_09305</name>
</gene>
<feature type="domain" description="Pyruvate:ferredoxin oxidoreductase core" evidence="4">
    <location>
        <begin position="476"/>
        <end position="570"/>
    </location>
</feature>
<evidence type="ECO:0000313" key="5">
    <source>
        <dbReference type="EMBL" id="RUQ30519.1"/>
    </source>
</evidence>
<evidence type="ECO:0000259" key="3">
    <source>
        <dbReference type="Pfam" id="PF01855"/>
    </source>
</evidence>
<evidence type="ECO:0000259" key="4">
    <source>
        <dbReference type="Pfam" id="PF17147"/>
    </source>
</evidence>
<dbReference type="InterPro" id="IPR029061">
    <property type="entry name" value="THDP-binding"/>
</dbReference>
<dbReference type="Gene3D" id="3.40.50.920">
    <property type="match status" value="1"/>
</dbReference>
<dbReference type="InterPro" id="IPR033412">
    <property type="entry name" value="PFOR_II"/>
</dbReference>
<dbReference type="SUPFAM" id="SSF52518">
    <property type="entry name" value="Thiamin diphosphate-binding fold (THDP-binding)"/>
    <property type="match status" value="1"/>
</dbReference>
<comment type="caution">
    <text evidence="5">The sequence shown here is derived from an EMBL/GenBank/DDBJ whole genome shotgun (WGS) entry which is preliminary data.</text>
</comment>
<dbReference type="InterPro" id="IPR022367">
    <property type="entry name" value="2-oxoacid/accept_OxRdtase_asu"/>
</dbReference>
<dbReference type="GO" id="GO:0006979">
    <property type="term" value="P:response to oxidative stress"/>
    <property type="evidence" value="ECO:0007669"/>
    <property type="project" value="TreeGrafter"/>
</dbReference>
<dbReference type="InterPro" id="IPR019752">
    <property type="entry name" value="Pyrv/ketoisovalerate_OxRed_cat"/>
</dbReference>
<dbReference type="FunFam" id="3.40.50.920:FF:000009">
    <property type="entry name" value="2-oxoglutarate ferredoxin oxidoreductase subunit alpha"/>
    <property type="match status" value="1"/>
</dbReference>
<dbReference type="PANTHER" id="PTHR32154:SF20">
    <property type="entry name" value="2-OXOGLUTARATE OXIDOREDUCTASE SUBUNIT KORA"/>
    <property type="match status" value="1"/>
</dbReference>
<dbReference type="GO" id="GO:0016903">
    <property type="term" value="F:oxidoreductase activity, acting on the aldehyde or oxo group of donors"/>
    <property type="evidence" value="ECO:0007669"/>
    <property type="project" value="InterPro"/>
</dbReference>
<keyword evidence="1" id="KW-0560">Oxidoreductase</keyword>
<dbReference type="InterPro" id="IPR002869">
    <property type="entry name" value="Pyrv_flavodox_OxRed_cen"/>
</dbReference>
<dbReference type="Proteomes" id="UP000267430">
    <property type="component" value="Unassembled WGS sequence"/>
</dbReference>
<dbReference type="InterPro" id="IPR009014">
    <property type="entry name" value="Transketo_C/PFOR_II"/>
</dbReference>
<name>A0A433HQB5_9BACI</name>
<dbReference type="Pfam" id="PF01558">
    <property type="entry name" value="POR"/>
    <property type="match status" value="1"/>
</dbReference>
<dbReference type="SUPFAM" id="SSF53323">
    <property type="entry name" value="Pyruvate-ferredoxin oxidoreductase, PFOR, domain III"/>
    <property type="match status" value="1"/>
</dbReference>
<dbReference type="OrthoDB" id="9794954at2"/>
<keyword evidence="6" id="KW-1185">Reference proteome</keyword>
<dbReference type="NCBIfam" id="TIGR03710">
    <property type="entry name" value="OAFO_sf"/>
    <property type="match status" value="1"/>
</dbReference>
<feature type="domain" description="Pyruvate flavodoxin/ferredoxin oxidoreductase pyrimidine binding" evidence="3">
    <location>
        <begin position="210"/>
        <end position="450"/>
    </location>
</feature>
<proteinExistence type="predicted"/>
<organism evidence="5 6">
    <name type="scientific">Peribacillus cavernae</name>
    <dbReference type="NCBI Taxonomy" id="1674310"/>
    <lineage>
        <taxon>Bacteria</taxon>
        <taxon>Bacillati</taxon>
        <taxon>Bacillota</taxon>
        <taxon>Bacilli</taxon>
        <taxon>Bacillales</taxon>
        <taxon>Bacillaceae</taxon>
        <taxon>Peribacillus</taxon>
    </lineage>
</organism>
<protein>
    <submittedName>
        <fullName evidence="5">2-oxoacid:acceptor oxidoreductase subunit alpha</fullName>
    </submittedName>
</protein>
<dbReference type="PANTHER" id="PTHR32154">
    <property type="entry name" value="PYRUVATE-FLAVODOXIN OXIDOREDUCTASE-RELATED"/>
    <property type="match status" value="1"/>
</dbReference>
<dbReference type="Gene3D" id="3.40.920.10">
    <property type="entry name" value="Pyruvate-ferredoxin oxidoreductase, PFOR, domain III"/>
    <property type="match status" value="1"/>
</dbReference>
<dbReference type="EMBL" id="RYZZ01000007">
    <property type="protein sequence ID" value="RUQ30519.1"/>
    <property type="molecule type" value="Genomic_DNA"/>
</dbReference>
<dbReference type="InterPro" id="IPR050722">
    <property type="entry name" value="Pyruvate:ferred/Flavod_OxRd"/>
</dbReference>
<dbReference type="SUPFAM" id="SSF52922">
    <property type="entry name" value="TK C-terminal domain-like"/>
    <property type="match status" value="1"/>
</dbReference>
<evidence type="ECO:0000313" key="6">
    <source>
        <dbReference type="Proteomes" id="UP000267430"/>
    </source>
</evidence>
<reference evidence="5 6" key="1">
    <citation type="submission" date="2018-12" db="EMBL/GenBank/DDBJ databases">
        <title>Bacillus chawlae sp. nov., Bacillus glennii sp. nov., and Bacillus saganii sp. nov. Isolated from the Vehicle Assembly Building at Kennedy Space Center where the Viking Spacecraft were Assembled.</title>
        <authorList>
            <person name="Seuylemezian A."/>
            <person name="Vaishampayan P."/>
        </authorList>
    </citation>
    <scope>NUCLEOTIDE SEQUENCE [LARGE SCALE GENOMIC DNA]</scope>
    <source>
        <strain evidence="5 6">L5</strain>
    </source>
</reference>
<feature type="domain" description="Pyruvate/ketoisovalerate oxidoreductase catalytic" evidence="2">
    <location>
        <begin position="14"/>
        <end position="175"/>
    </location>
</feature>
<evidence type="ECO:0000259" key="2">
    <source>
        <dbReference type="Pfam" id="PF01558"/>
    </source>
</evidence>
<dbReference type="FunFam" id="3.40.50.970:FF:000022">
    <property type="entry name" value="2-oxoglutarate ferredoxin oxidoreductase alpha subunit"/>
    <property type="match status" value="1"/>
</dbReference>
<dbReference type="InterPro" id="IPR002880">
    <property type="entry name" value="Pyrv_Fd/Flavodoxin_OxRdtase_N"/>
</dbReference>